<dbReference type="Gene3D" id="2.60.40.10">
    <property type="entry name" value="Immunoglobulins"/>
    <property type="match status" value="1"/>
</dbReference>
<dbReference type="AlphaFoldDB" id="A0ABD0QCH2"/>
<dbReference type="SUPFAM" id="SSF49265">
    <property type="entry name" value="Fibronectin type III"/>
    <property type="match status" value="1"/>
</dbReference>
<name>A0ABD0QCH2_CIRMR</name>
<dbReference type="InterPro" id="IPR036116">
    <property type="entry name" value="FN3_sf"/>
</dbReference>
<evidence type="ECO:0000256" key="1">
    <source>
        <dbReference type="ARBA" id="ARBA00022737"/>
    </source>
</evidence>
<feature type="domain" description="Fibronectin type-III" evidence="5">
    <location>
        <begin position="3"/>
        <end position="91"/>
    </location>
</feature>
<evidence type="ECO:0000256" key="4">
    <source>
        <dbReference type="ARBA" id="ARBA00023180"/>
    </source>
</evidence>
<keyword evidence="3" id="KW-1015">Disulfide bond</keyword>
<feature type="non-terminal residue" evidence="6">
    <location>
        <position position="119"/>
    </location>
</feature>
<proteinExistence type="predicted"/>
<evidence type="ECO:0000313" key="6">
    <source>
        <dbReference type="EMBL" id="KAL0183945.1"/>
    </source>
</evidence>
<reference evidence="6 7" key="1">
    <citation type="submission" date="2024-05" db="EMBL/GenBank/DDBJ databases">
        <title>Genome sequencing and assembly of Indian major carp, Cirrhinus mrigala (Hamilton, 1822).</title>
        <authorList>
            <person name="Mohindra V."/>
            <person name="Chowdhury L.M."/>
            <person name="Lal K."/>
            <person name="Jena J.K."/>
        </authorList>
    </citation>
    <scope>NUCLEOTIDE SEQUENCE [LARGE SCALE GENOMIC DNA]</scope>
    <source>
        <strain evidence="6">CM1030</strain>
        <tissue evidence="6">Blood</tissue>
    </source>
</reference>
<dbReference type="FunFam" id="2.60.40.10:FF:000099">
    <property type="entry name" value="Fibronectin 1"/>
    <property type="match status" value="1"/>
</dbReference>
<keyword evidence="4" id="KW-0325">Glycoprotein</keyword>
<dbReference type="Pfam" id="PF00041">
    <property type="entry name" value="fn3"/>
    <property type="match status" value="1"/>
</dbReference>
<dbReference type="EMBL" id="JAMKFB020000009">
    <property type="protein sequence ID" value="KAL0183945.1"/>
    <property type="molecule type" value="Genomic_DNA"/>
</dbReference>
<dbReference type="CDD" id="cd00063">
    <property type="entry name" value="FN3"/>
    <property type="match status" value="1"/>
</dbReference>
<dbReference type="InterPro" id="IPR013783">
    <property type="entry name" value="Ig-like_fold"/>
</dbReference>
<dbReference type="PANTHER" id="PTHR46708">
    <property type="entry name" value="TENASCIN"/>
    <property type="match status" value="1"/>
</dbReference>
<keyword evidence="2" id="KW-0130">Cell adhesion</keyword>
<evidence type="ECO:0000313" key="7">
    <source>
        <dbReference type="Proteomes" id="UP001529510"/>
    </source>
</evidence>
<keyword evidence="1" id="KW-0677">Repeat</keyword>
<sequence>PDPPSDIHFTNVTEDSAVIIWSAPRAQITGYRLFLTFEGSNPKQLRMPARLSQYTILNLQPDTEYTATLHAERGNVLSEGSIASFTTLQPMGNAPYFSTDVTDTSIIVSWTPAPKIGYK</sequence>
<organism evidence="6 7">
    <name type="scientific">Cirrhinus mrigala</name>
    <name type="common">Mrigala</name>
    <dbReference type="NCBI Taxonomy" id="683832"/>
    <lineage>
        <taxon>Eukaryota</taxon>
        <taxon>Metazoa</taxon>
        <taxon>Chordata</taxon>
        <taxon>Craniata</taxon>
        <taxon>Vertebrata</taxon>
        <taxon>Euteleostomi</taxon>
        <taxon>Actinopterygii</taxon>
        <taxon>Neopterygii</taxon>
        <taxon>Teleostei</taxon>
        <taxon>Ostariophysi</taxon>
        <taxon>Cypriniformes</taxon>
        <taxon>Cyprinidae</taxon>
        <taxon>Labeoninae</taxon>
        <taxon>Labeonini</taxon>
        <taxon>Cirrhinus</taxon>
    </lineage>
</organism>
<dbReference type="SMART" id="SM00060">
    <property type="entry name" value="FN3"/>
    <property type="match status" value="1"/>
</dbReference>
<feature type="non-terminal residue" evidence="6">
    <location>
        <position position="1"/>
    </location>
</feature>
<comment type="caution">
    <text evidence="6">The sequence shown here is derived from an EMBL/GenBank/DDBJ whole genome shotgun (WGS) entry which is preliminary data.</text>
</comment>
<keyword evidence="7" id="KW-1185">Reference proteome</keyword>
<dbReference type="InterPro" id="IPR003961">
    <property type="entry name" value="FN3_dom"/>
</dbReference>
<dbReference type="PANTHER" id="PTHR46708:SF8">
    <property type="entry name" value="FIBRONECTIN"/>
    <property type="match status" value="1"/>
</dbReference>
<accession>A0ABD0QCH2</accession>
<evidence type="ECO:0000256" key="3">
    <source>
        <dbReference type="ARBA" id="ARBA00023157"/>
    </source>
</evidence>
<dbReference type="Proteomes" id="UP001529510">
    <property type="component" value="Unassembled WGS sequence"/>
</dbReference>
<gene>
    <name evidence="6" type="ORF">M9458_019641</name>
</gene>
<evidence type="ECO:0000259" key="5">
    <source>
        <dbReference type="PROSITE" id="PS50853"/>
    </source>
</evidence>
<evidence type="ECO:0000256" key="2">
    <source>
        <dbReference type="ARBA" id="ARBA00022889"/>
    </source>
</evidence>
<dbReference type="PROSITE" id="PS50853">
    <property type="entry name" value="FN3"/>
    <property type="match status" value="1"/>
</dbReference>
<dbReference type="InterPro" id="IPR050991">
    <property type="entry name" value="ECM_Regulatory_Proteins"/>
</dbReference>
<protein>
    <recommendedName>
        <fullName evidence="5">Fibronectin type-III domain-containing protein</fullName>
    </recommendedName>
</protein>